<dbReference type="PANTHER" id="PTHR30237:SF2">
    <property type="entry name" value="MUREIN TETRAPEPTIDE CARBOXYPEPTIDASE"/>
    <property type="match status" value="1"/>
</dbReference>
<evidence type="ECO:0000259" key="7">
    <source>
        <dbReference type="Pfam" id="PF02016"/>
    </source>
</evidence>
<dbReference type="AlphaFoldDB" id="A0AAW6B2A6"/>
<evidence type="ECO:0000256" key="3">
    <source>
        <dbReference type="ARBA" id="ARBA00022670"/>
    </source>
</evidence>
<organism evidence="9 10">
    <name type="scientific">Gemella haemolysans</name>
    <dbReference type="NCBI Taxonomy" id="1379"/>
    <lineage>
        <taxon>Bacteria</taxon>
        <taxon>Bacillati</taxon>
        <taxon>Bacillota</taxon>
        <taxon>Bacilli</taxon>
        <taxon>Bacillales</taxon>
        <taxon>Gemellaceae</taxon>
        <taxon>Gemella</taxon>
    </lineage>
</organism>
<comment type="similarity">
    <text evidence="1">Belongs to the peptidase S66 family.</text>
</comment>
<keyword evidence="2" id="KW-0121">Carboxypeptidase</keyword>
<gene>
    <name evidence="9" type="ORF">PNO30_02735</name>
</gene>
<dbReference type="PIRSF" id="PIRSF028757">
    <property type="entry name" value="LD-carboxypeptidase"/>
    <property type="match status" value="1"/>
</dbReference>
<evidence type="ECO:0000259" key="8">
    <source>
        <dbReference type="Pfam" id="PF17676"/>
    </source>
</evidence>
<keyword evidence="5" id="KW-0720">Serine protease</keyword>
<dbReference type="PANTHER" id="PTHR30237">
    <property type="entry name" value="MURAMOYLTETRAPEPTIDE CARBOXYPEPTIDASE"/>
    <property type="match status" value="1"/>
</dbReference>
<keyword evidence="3" id="KW-0645">Protease</keyword>
<comment type="caution">
    <text evidence="9">The sequence shown here is derived from an EMBL/GenBank/DDBJ whole genome shotgun (WGS) entry which is preliminary data.</text>
</comment>
<evidence type="ECO:0000313" key="10">
    <source>
        <dbReference type="Proteomes" id="UP001212217"/>
    </source>
</evidence>
<dbReference type="Gene3D" id="3.40.50.10740">
    <property type="entry name" value="Class I glutamine amidotransferase-like"/>
    <property type="match status" value="1"/>
</dbReference>
<dbReference type="SUPFAM" id="SSF141986">
    <property type="entry name" value="LD-carboxypeptidase A C-terminal domain-like"/>
    <property type="match status" value="1"/>
</dbReference>
<dbReference type="EMBL" id="JAQMFS010000031">
    <property type="protein sequence ID" value="MDB6185693.1"/>
    <property type="molecule type" value="Genomic_DNA"/>
</dbReference>
<dbReference type="GO" id="GO:0008236">
    <property type="term" value="F:serine-type peptidase activity"/>
    <property type="evidence" value="ECO:0007669"/>
    <property type="project" value="UniProtKB-KW"/>
</dbReference>
<reference evidence="9" key="1">
    <citation type="submission" date="2023-08" db="EMBL/GenBank/DDBJ databases">
        <title>Dental plaque isolates bound by oral lectin ZG16B.</title>
        <authorList>
            <person name="Ghosh S."/>
        </authorList>
    </citation>
    <scope>NUCLEOTIDE SEQUENCE</scope>
    <source>
        <strain evidence="9">DP3_5B</strain>
    </source>
</reference>
<dbReference type="RefSeq" id="WP_271987071.1">
    <property type="nucleotide sequence ID" value="NZ_JAQMFS010000031.1"/>
</dbReference>
<dbReference type="InterPro" id="IPR040921">
    <property type="entry name" value="Peptidase_S66C"/>
</dbReference>
<feature type="active site" description="Nucleophile" evidence="6">
    <location>
        <position position="108"/>
    </location>
</feature>
<evidence type="ECO:0000256" key="2">
    <source>
        <dbReference type="ARBA" id="ARBA00022645"/>
    </source>
</evidence>
<feature type="active site" description="Charge relay system" evidence="6">
    <location>
        <position position="266"/>
    </location>
</feature>
<feature type="active site" description="Charge relay system" evidence="6">
    <location>
        <position position="199"/>
    </location>
</feature>
<protein>
    <submittedName>
        <fullName evidence="9">LD-carboxypeptidase</fullName>
    </submittedName>
</protein>
<dbReference type="Pfam" id="PF02016">
    <property type="entry name" value="Peptidase_S66"/>
    <property type="match status" value="1"/>
</dbReference>
<dbReference type="GO" id="GO:0004180">
    <property type="term" value="F:carboxypeptidase activity"/>
    <property type="evidence" value="ECO:0007669"/>
    <property type="project" value="UniProtKB-KW"/>
</dbReference>
<evidence type="ECO:0000256" key="4">
    <source>
        <dbReference type="ARBA" id="ARBA00022801"/>
    </source>
</evidence>
<dbReference type="CDD" id="cd07062">
    <property type="entry name" value="Peptidase_S66_mccF_like"/>
    <property type="match status" value="1"/>
</dbReference>
<dbReference type="InterPro" id="IPR029062">
    <property type="entry name" value="Class_I_gatase-like"/>
</dbReference>
<feature type="domain" description="LD-carboxypeptidase C-terminal" evidence="8">
    <location>
        <begin position="168"/>
        <end position="279"/>
    </location>
</feature>
<dbReference type="InterPro" id="IPR027478">
    <property type="entry name" value="LdcA_N"/>
</dbReference>
<evidence type="ECO:0000256" key="6">
    <source>
        <dbReference type="PIRSR" id="PIRSR028757-1"/>
    </source>
</evidence>
<name>A0AAW6B2A6_9BACL</name>
<dbReference type="SUPFAM" id="SSF52317">
    <property type="entry name" value="Class I glutamine amidotransferase-like"/>
    <property type="match status" value="1"/>
</dbReference>
<dbReference type="Gene3D" id="3.50.30.60">
    <property type="entry name" value="LD-carboxypeptidase A C-terminal domain-like"/>
    <property type="match status" value="1"/>
</dbReference>
<evidence type="ECO:0000256" key="1">
    <source>
        <dbReference type="ARBA" id="ARBA00010233"/>
    </source>
</evidence>
<dbReference type="InterPro" id="IPR027461">
    <property type="entry name" value="Carboxypeptidase_A_C_sf"/>
</dbReference>
<proteinExistence type="inferred from homology"/>
<dbReference type="InterPro" id="IPR040449">
    <property type="entry name" value="Peptidase_S66_N"/>
</dbReference>
<dbReference type="InterPro" id="IPR003507">
    <property type="entry name" value="S66_fam"/>
</dbReference>
<dbReference type="GO" id="GO:0006508">
    <property type="term" value="P:proteolysis"/>
    <property type="evidence" value="ECO:0007669"/>
    <property type="project" value="UniProtKB-KW"/>
</dbReference>
<evidence type="ECO:0000313" key="9">
    <source>
        <dbReference type="EMBL" id="MDB6185693.1"/>
    </source>
</evidence>
<keyword evidence="4" id="KW-0378">Hydrolase</keyword>
<dbReference type="Proteomes" id="UP001212217">
    <property type="component" value="Unassembled WGS sequence"/>
</dbReference>
<dbReference type="Pfam" id="PF17676">
    <property type="entry name" value="Peptidase_S66C"/>
    <property type="match status" value="1"/>
</dbReference>
<feature type="domain" description="LD-carboxypeptidase N-terminal" evidence="7">
    <location>
        <begin position="9"/>
        <end position="124"/>
    </location>
</feature>
<sequence>MILNINDKIALVVCSNGKNTEDKDRLENLENTLVEMGLVPVFTKYIYRDKYGRAASPQLRADELMSFYRNNEIKAIFDISGGDIANEILEYIDYEVIKENYKPFFGYSDLTTVLNSLVRKTDKINYLYQILNIIENEEIRKSFENTFLKKQNSLFDVNWKFLQGTKIEGEVVGGNIRCFLKLAGTEYFPKVENKVFFIEGLGTSIEGLITQLSQLKQLGVFDKISGLLIGTFTKIEKEFSVEGIFEIIQEYIPSSLPVAKTQEVGHAKDSKALKLGEKIYIKNELIV</sequence>
<evidence type="ECO:0000256" key="5">
    <source>
        <dbReference type="ARBA" id="ARBA00022825"/>
    </source>
</evidence>
<accession>A0AAW6B2A6</accession>